<dbReference type="Pfam" id="PF05755">
    <property type="entry name" value="REF"/>
    <property type="match status" value="1"/>
</dbReference>
<evidence type="ECO:0000313" key="5">
    <source>
        <dbReference type="EMBL" id="VVA20046.1"/>
    </source>
</evidence>
<keyword evidence="2" id="KW-0472">Membrane</keyword>
<dbReference type="GO" id="GO:0006487">
    <property type="term" value="P:protein N-linked glycosylation"/>
    <property type="evidence" value="ECO:0007669"/>
    <property type="project" value="UniProtKB-UniRule"/>
</dbReference>
<keyword evidence="2" id="KW-0256">Endoplasmic reticulum</keyword>
<dbReference type="InterPro" id="IPR038518">
    <property type="entry name" value="Glyco_hydro_63N_sf"/>
</dbReference>
<dbReference type="GO" id="GO:0004573">
    <property type="term" value="F:Glc3Man9GlcNAc2 oligosaccharide glucosidase activity"/>
    <property type="evidence" value="ECO:0007669"/>
    <property type="project" value="UniProtKB-UniRule"/>
</dbReference>
<dbReference type="FunFam" id="2.70.98.110:FF:000002">
    <property type="entry name" value="Mannosyl-oligosaccharide glucosidase GCS1"/>
    <property type="match status" value="1"/>
</dbReference>
<evidence type="ECO:0000256" key="1">
    <source>
        <dbReference type="ARBA" id="ARBA00009737"/>
    </source>
</evidence>
<dbReference type="GO" id="GO:0005789">
    <property type="term" value="C:endoplasmic reticulum membrane"/>
    <property type="evidence" value="ECO:0007669"/>
    <property type="project" value="UniProtKB-SubCell"/>
</dbReference>
<dbReference type="Proteomes" id="UP000327085">
    <property type="component" value="Chromosome 1"/>
</dbReference>
<keyword evidence="2" id="KW-0812">Transmembrane</keyword>
<evidence type="ECO:0000256" key="3">
    <source>
        <dbReference type="SAM" id="MobiDB-lite"/>
    </source>
</evidence>
<dbReference type="GO" id="GO:0009311">
    <property type="term" value="P:oligosaccharide metabolic process"/>
    <property type="evidence" value="ECO:0007669"/>
    <property type="project" value="UniProtKB-UniRule"/>
</dbReference>
<dbReference type="Gramene" id="VVA20046">
    <property type="protein sequence ID" value="VVA20046"/>
    <property type="gene ID" value="Prudul26B023614"/>
</dbReference>
<feature type="transmembrane region" description="Helical" evidence="2">
    <location>
        <begin position="58"/>
        <end position="78"/>
    </location>
</feature>
<dbReference type="Gene3D" id="2.70.98.110">
    <property type="entry name" value="Glycosyl hydrolase family 63, N-terminal domain"/>
    <property type="match status" value="1"/>
</dbReference>
<proteinExistence type="inferred from homology"/>
<dbReference type="InterPro" id="IPR031631">
    <property type="entry name" value="Glyco_hydro_63N"/>
</dbReference>
<dbReference type="InterPro" id="IPR008802">
    <property type="entry name" value="REF"/>
</dbReference>
<organism evidence="5 6">
    <name type="scientific">Prunus dulcis</name>
    <name type="common">Almond</name>
    <name type="synonym">Amygdalus dulcis</name>
    <dbReference type="NCBI Taxonomy" id="3755"/>
    <lineage>
        <taxon>Eukaryota</taxon>
        <taxon>Viridiplantae</taxon>
        <taxon>Streptophyta</taxon>
        <taxon>Embryophyta</taxon>
        <taxon>Tracheophyta</taxon>
        <taxon>Spermatophyta</taxon>
        <taxon>Magnoliopsida</taxon>
        <taxon>eudicotyledons</taxon>
        <taxon>Gunneridae</taxon>
        <taxon>Pentapetalae</taxon>
        <taxon>rosids</taxon>
        <taxon>fabids</taxon>
        <taxon>Rosales</taxon>
        <taxon>Rosaceae</taxon>
        <taxon>Amygdaloideae</taxon>
        <taxon>Amygdaleae</taxon>
        <taxon>Prunus</taxon>
    </lineage>
</organism>
<dbReference type="OMA" id="NKESLYW"/>
<comment type="catalytic activity">
    <reaction evidence="2">
        <text>N(4)-(alpha-D-Glc-(1-&gt;2)-alpha-D-Glc-(1-&gt;3)-alpha-D-Glc-(1-&gt;3)-alpha-D-Man-(1-&gt;2)-alpha-D-Man-(1-&gt;2)-alpha-D-Man-(1-&gt;3)-[alpha-D-Man-(1-&gt;2)-alpha-D-Man-(1-&gt;3)-[alpha-D-Man-(1-&gt;2)-alpha-D-Man-(1-&gt;6)]-alpha-D-Man-(1-&gt;6)]-beta-D-Man-(1-&gt;4)-beta-D-GlcNAc-(1-&gt;4)-beta-D-GlcNAc)-L-asparaginyl-[protein] + H2O = N(4)-(alpha-D-Glc-(1-&gt;3)-alpha-D-Glc-(1-&gt;3)-alpha-D-Man-(1-&gt;2)-alpha-D-Man-(1-&gt;2)-alpha-D-Man-(1-&gt;3)-[alpha-D-Man-(1-&gt;2)-alpha-D-Man-(1-&gt;3)-[alpha-D-Man-(1-&gt;2)-alpha-D-Man-(1-&gt;6)]-alpha-D-Man-(1-&gt;6)]-beta-D-Man-(1-&gt;4)-beta-D-GlcNAc-(1-&gt;4)-beta-D-GlcNAc)-L-asparaginyl-[protein] + beta-D-glucose</text>
        <dbReference type="Rhea" id="RHEA:55988"/>
        <dbReference type="Rhea" id="RHEA-COMP:12806"/>
        <dbReference type="Rhea" id="RHEA-COMP:14355"/>
        <dbReference type="ChEBI" id="CHEBI:15377"/>
        <dbReference type="ChEBI" id="CHEBI:15903"/>
        <dbReference type="ChEBI" id="CHEBI:59082"/>
        <dbReference type="ChEBI" id="CHEBI:132537"/>
        <dbReference type="EC" id="3.2.1.106"/>
    </reaction>
</comment>
<feature type="compositionally biased region" description="Basic and acidic residues" evidence="3">
    <location>
        <begin position="24"/>
        <end position="42"/>
    </location>
</feature>
<comment type="similarity">
    <text evidence="2">Belongs to the glycosyl hydrolase 63 family.</text>
</comment>
<name>A0A5E4EX46_PRUDU</name>
<feature type="domain" description="Glycosyl hydrolase family 63 N-terminal" evidence="4">
    <location>
        <begin position="112"/>
        <end position="270"/>
    </location>
</feature>
<feature type="region of interest" description="Disordered" evidence="3">
    <location>
        <begin position="1"/>
        <end position="42"/>
    </location>
</feature>
<reference evidence="6" key="1">
    <citation type="journal article" date="2020" name="Plant J.">
        <title>Transposons played a major role in the diversification between the closely related almond and peach genomes: results from the almond genome sequence.</title>
        <authorList>
            <person name="Alioto T."/>
            <person name="Alexiou K.G."/>
            <person name="Bardil A."/>
            <person name="Barteri F."/>
            <person name="Castanera R."/>
            <person name="Cruz F."/>
            <person name="Dhingra A."/>
            <person name="Duval H."/>
            <person name="Fernandez I Marti A."/>
            <person name="Frias L."/>
            <person name="Galan B."/>
            <person name="Garcia J.L."/>
            <person name="Howad W."/>
            <person name="Gomez-Garrido J."/>
            <person name="Gut M."/>
            <person name="Julca I."/>
            <person name="Morata J."/>
            <person name="Puigdomenech P."/>
            <person name="Ribeca P."/>
            <person name="Rubio Cabetas M.J."/>
            <person name="Vlasova A."/>
            <person name="Wirthensohn M."/>
            <person name="Garcia-Mas J."/>
            <person name="Gabaldon T."/>
            <person name="Casacuberta J.M."/>
            <person name="Arus P."/>
        </authorList>
    </citation>
    <scope>NUCLEOTIDE SEQUENCE [LARGE SCALE GENOMIC DNA]</scope>
    <source>
        <strain evidence="6">cv. Texas</strain>
    </source>
</reference>
<dbReference type="EC" id="3.2.1.106" evidence="2"/>
<accession>A0A5E4EX46</accession>
<protein>
    <recommendedName>
        <fullName evidence="2">Mannosyl-oligosaccharide glucosidase</fullName>
        <ecNumber evidence="2">3.2.1.106</ecNumber>
    </recommendedName>
</protein>
<evidence type="ECO:0000313" key="6">
    <source>
        <dbReference type="Proteomes" id="UP000327085"/>
    </source>
</evidence>
<dbReference type="AlphaFoldDB" id="A0A5E4EX46"/>
<gene>
    <name evidence="5" type="ORF">ALMOND_2B023614</name>
</gene>
<dbReference type="PANTHER" id="PTHR10412:SF20">
    <property type="entry name" value="MANNOSYL-OLIGOSACCHARIDE GLUCOSIDASE GCS1"/>
    <property type="match status" value="1"/>
</dbReference>
<comment type="subcellular location">
    <subcellularLocation>
        <location evidence="2">Endoplasmic reticulum membrane</location>
        <topology evidence="2">Single-pass type II membrane protein</topology>
    </subcellularLocation>
</comment>
<evidence type="ECO:0000256" key="2">
    <source>
        <dbReference type="RuleBase" id="RU368089"/>
    </source>
</evidence>
<dbReference type="Pfam" id="PF16923">
    <property type="entry name" value="Glyco_hydro_63N"/>
    <property type="match status" value="1"/>
</dbReference>
<comment type="similarity">
    <text evidence="1">Belongs to the REF/SRPP family.</text>
</comment>
<keyword evidence="2" id="KW-0326">Glycosidase</keyword>
<keyword evidence="2" id="KW-1133">Transmembrane helix</keyword>
<keyword evidence="2" id="KW-0378">Hydrolase</keyword>
<dbReference type="EMBL" id="CABIKO010000040">
    <property type="protein sequence ID" value="VVA20046.1"/>
    <property type="molecule type" value="Genomic_DNA"/>
</dbReference>
<comment type="function">
    <text evidence="2">Cleaves the distal alpha 1,2-linked glucose residue from the Glc(3)Man(9)GlcNAc(2) oligosaccharide precursor.</text>
</comment>
<dbReference type="InParanoid" id="A0A5E4EX46"/>
<dbReference type="PANTHER" id="PTHR10412">
    <property type="entry name" value="MANNOSYL-OLIGOSACCHARIDE GLUCOSIDASE"/>
    <property type="match status" value="1"/>
</dbReference>
<dbReference type="InterPro" id="IPR004888">
    <property type="entry name" value="Glycoside_hydrolase_63"/>
</dbReference>
<evidence type="ECO:0000259" key="4">
    <source>
        <dbReference type="Pfam" id="PF16923"/>
    </source>
</evidence>
<sequence length="531" mass="59967">MSATETSVRSRAKSHRDAEDDNDRDAVTLRRTEPNSRPLRDRSRSHISIGSFNVDLKLLLGLGAFAFFVALLFIFNLVNPVREANRARGLVRPSPASELMDTLQSEGENKESLYWGTYRPRVYLGIRSRTPRSLIAGLMWIGGNDGKSFLRHVRKDSDELSIYSWAHHDDYNFGHQVIVDHDMNLATSFFKSKGEDSGYGGDWVVRIDVRSHKSKGNEEFWRSAHLFFYLADEDGNALTLGGDNLGIRESSPLASGLRTDIGSWQLHLKSLDDVEVHYFGFKMPHTHNLSDIVQDYLEPQVRKFGPLQLPDISDKSPNILVFQISAKIPFKTDIAFISGTDLESSRVEERVSSLTGTSLTSQLMEKQREFDTKFEKSFDQPDKIDQAADEFDKHAPPGFDKQVVSQALGFIQKAWGNARRFIKDAQNGDTHTVIHHAVTEYKQFLFNQSAKLWVDQYPKVQSVAEKASSAASYWSQKYNHVVKDLTLKGYNISGYLPLVPIDKKMTKAPKHGEARKKGNAAVVVDRASVRI</sequence>